<evidence type="ECO:0000313" key="4">
    <source>
        <dbReference type="EMBL" id="KMS98930.1"/>
    </source>
</evidence>
<dbReference type="SUPFAM" id="SSF53474">
    <property type="entry name" value="alpha/beta-Hydrolases"/>
    <property type="match status" value="1"/>
</dbReference>
<comment type="similarity">
    <text evidence="1">Belongs to the 'GDXG' lipolytic enzyme family.</text>
</comment>
<dbReference type="KEGG" id="bvg:104906571"/>
<evidence type="ECO:0000256" key="1">
    <source>
        <dbReference type="ARBA" id="ARBA00010515"/>
    </source>
</evidence>
<dbReference type="Gramene" id="KMS98930">
    <property type="protein sequence ID" value="KMS98930"/>
    <property type="gene ID" value="BVRB_3g067310"/>
</dbReference>
<dbReference type="Pfam" id="PF07859">
    <property type="entry name" value="Abhydrolase_3"/>
    <property type="match status" value="1"/>
</dbReference>
<dbReference type="PROSITE" id="PS01173">
    <property type="entry name" value="LIPASE_GDXG_HIS"/>
    <property type="match status" value="1"/>
</dbReference>
<dbReference type="PANTHER" id="PTHR23024:SF546">
    <property type="entry name" value="CARBOXYLESTERASE 120-RELATED"/>
    <property type="match status" value="1"/>
</dbReference>
<dbReference type="OMA" id="GHEYCDP"/>
<dbReference type="AlphaFoldDB" id="A0A0J8E6V5"/>
<dbReference type="InterPro" id="IPR029058">
    <property type="entry name" value="AB_hydrolase_fold"/>
</dbReference>
<reference evidence="4 5" key="1">
    <citation type="journal article" date="2014" name="Nature">
        <title>The genome of the recently domesticated crop plant sugar beet (Beta vulgaris).</title>
        <authorList>
            <person name="Dohm J.C."/>
            <person name="Minoche A.E."/>
            <person name="Holtgrawe D."/>
            <person name="Capella-Gutierrez S."/>
            <person name="Zakrzewski F."/>
            <person name="Tafer H."/>
            <person name="Rupp O."/>
            <person name="Sorensen T.R."/>
            <person name="Stracke R."/>
            <person name="Reinhardt R."/>
            <person name="Goesmann A."/>
            <person name="Kraft T."/>
            <person name="Schulz B."/>
            <person name="Stadler P.F."/>
            <person name="Schmidt T."/>
            <person name="Gabaldon T."/>
            <person name="Lehrach H."/>
            <person name="Weisshaar B."/>
            <person name="Himmelbauer H."/>
        </authorList>
    </citation>
    <scope>NUCLEOTIDE SEQUENCE [LARGE SCALE GENOMIC DNA]</scope>
    <source>
        <tissue evidence="4">Taproot</tissue>
    </source>
</reference>
<keyword evidence="2" id="KW-0378">Hydrolase</keyword>
<dbReference type="InterPro" id="IPR013094">
    <property type="entry name" value="AB_hydrolase_3"/>
</dbReference>
<evidence type="ECO:0000259" key="3">
    <source>
        <dbReference type="Pfam" id="PF07859"/>
    </source>
</evidence>
<protein>
    <recommendedName>
        <fullName evidence="3">Alpha/beta hydrolase fold-3 domain-containing protein</fullName>
    </recommendedName>
</protein>
<name>A0A0J8E6V5_BETVV</name>
<sequence length="316" mass="35006">MSESNQTNLYELIHITPNSDGTFTRSPEFYPTVPPDSNALSISKDVPLNPDKSTWVRIFLPRQLNKDKKLNIMVYVHGGGFVVASAAHPNYHDFCSYAASQLGALVVSVEYRLAPEHRLPAAYDDVLEALSWVKDGKDEWVKEYGNFSSCVLMGDSAGGNIVFQSGLMAAVKIDDFKPLIIKGLVLIQPFFSGLDRTGSELRLVNDPILSLVVNDFCWELSLPVGANRGHEYSDPIKGGGSGSLDRVRDLGWRVWVVSSDGDPLYDRSVELVKLMEKRGMSVKAMFYEGGQHGMFVGNPSTYKVKELVDFVVDIFT</sequence>
<dbReference type="GO" id="GO:0016787">
    <property type="term" value="F:hydrolase activity"/>
    <property type="evidence" value="ECO:0007669"/>
    <property type="project" value="UniProtKB-KW"/>
</dbReference>
<dbReference type="PANTHER" id="PTHR23024">
    <property type="entry name" value="ARYLACETAMIDE DEACETYLASE"/>
    <property type="match status" value="1"/>
</dbReference>
<dbReference type="Proteomes" id="UP000035740">
    <property type="component" value="Unassembled WGS sequence"/>
</dbReference>
<dbReference type="Gene3D" id="3.40.50.1820">
    <property type="entry name" value="alpha/beta hydrolase"/>
    <property type="match status" value="1"/>
</dbReference>
<evidence type="ECO:0000313" key="5">
    <source>
        <dbReference type="Proteomes" id="UP000035740"/>
    </source>
</evidence>
<dbReference type="InterPro" id="IPR002168">
    <property type="entry name" value="Lipase_GDXG_HIS_AS"/>
</dbReference>
<organism evidence="4 5">
    <name type="scientific">Beta vulgaris subsp. vulgaris</name>
    <name type="common">Beet</name>
    <dbReference type="NCBI Taxonomy" id="3555"/>
    <lineage>
        <taxon>Eukaryota</taxon>
        <taxon>Viridiplantae</taxon>
        <taxon>Streptophyta</taxon>
        <taxon>Embryophyta</taxon>
        <taxon>Tracheophyta</taxon>
        <taxon>Spermatophyta</taxon>
        <taxon>Magnoliopsida</taxon>
        <taxon>eudicotyledons</taxon>
        <taxon>Gunneridae</taxon>
        <taxon>Pentapetalae</taxon>
        <taxon>Caryophyllales</taxon>
        <taxon>Chenopodiaceae</taxon>
        <taxon>Betoideae</taxon>
        <taxon>Beta</taxon>
    </lineage>
</organism>
<keyword evidence="5" id="KW-1185">Reference proteome</keyword>
<evidence type="ECO:0000256" key="2">
    <source>
        <dbReference type="ARBA" id="ARBA00022801"/>
    </source>
</evidence>
<dbReference type="OrthoDB" id="408631at2759"/>
<proteinExistence type="inferred from homology"/>
<dbReference type="InterPro" id="IPR050466">
    <property type="entry name" value="Carboxylest/Gibb_receptor"/>
</dbReference>
<dbReference type="EMBL" id="KQ090240">
    <property type="protein sequence ID" value="KMS98930.1"/>
    <property type="molecule type" value="Genomic_DNA"/>
</dbReference>
<gene>
    <name evidence="4" type="ORF">BVRB_3g067310</name>
</gene>
<accession>A0A0J8E6V5</accession>
<feature type="domain" description="Alpha/beta hydrolase fold-3" evidence="3">
    <location>
        <begin position="73"/>
        <end position="295"/>
    </location>
</feature>